<evidence type="ECO:0000313" key="2">
    <source>
        <dbReference type="EMBL" id="RRJ93988.1"/>
    </source>
</evidence>
<proteinExistence type="predicted"/>
<organism evidence="2 3">
    <name type="scientific">Flavobacterium macacae</name>
    <dbReference type="NCBI Taxonomy" id="2488993"/>
    <lineage>
        <taxon>Bacteria</taxon>
        <taxon>Pseudomonadati</taxon>
        <taxon>Bacteroidota</taxon>
        <taxon>Flavobacteriia</taxon>
        <taxon>Flavobacteriales</taxon>
        <taxon>Flavobacteriaceae</taxon>
        <taxon>Flavobacterium</taxon>
    </lineage>
</organism>
<sequence length="64" mass="7454">MVKILSLLAILLSAEISTTALLDSVPNKQEKKIKETNTTQIKRFNDNIIHYPYFDFKKKKIDDE</sequence>
<dbReference type="EMBL" id="RQVR01000001">
    <property type="protein sequence ID" value="RRJ93988.1"/>
    <property type="molecule type" value="Genomic_DNA"/>
</dbReference>
<accession>A0A3P3WHC5</accession>
<protein>
    <submittedName>
        <fullName evidence="2">Uncharacterized protein</fullName>
    </submittedName>
</protein>
<comment type="caution">
    <text evidence="2">The sequence shown here is derived from an EMBL/GenBank/DDBJ whole genome shotgun (WGS) entry which is preliminary data.</text>
</comment>
<evidence type="ECO:0000313" key="3">
    <source>
        <dbReference type="Proteomes" id="UP000271937"/>
    </source>
</evidence>
<dbReference type="Proteomes" id="UP000271937">
    <property type="component" value="Unassembled WGS sequence"/>
</dbReference>
<name>A0A3P3WHC5_9FLAO</name>
<evidence type="ECO:0000256" key="1">
    <source>
        <dbReference type="SAM" id="SignalP"/>
    </source>
</evidence>
<keyword evidence="1" id="KW-0732">Signal</keyword>
<keyword evidence="3" id="KW-1185">Reference proteome</keyword>
<reference evidence="2 3" key="1">
    <citation type="submission" date="2018-11" db="EMBL/GenBank/DDBJ databases">
        <title>Flavobacterium sp. nov., YIM 102600 draft genome.</title>
        <authorList>
            <person name="Li G."/>
            <person name="Jiang Y."/>
        </authorList>
    </citation>
    <scope>NUCLEOTIDE SEQUENCE [LARGE SCALE GENOMIC DNA]</scope>
    <source>
        <strain evidence="2 3">YIM 102600</strain>
    </source>
</reference>
<dbReference type="AlphaFoldDB" id="A0A3P3WHC5"/>
<dbReference type="RefSeq" id="WP_125011130.1">
    <property type="nucleotide sequence ID" value="NZ_RQVR01000001.1"/>
</dbReference>
<feature type="chain" id="PRO_5018111623" evidence="1">
    <location>
        <begin position="23"/>
        <end position="64"/>
    </location>
</feature>
<feature type="signal peptide" evidence="1">
    <location>
        <begin position="1"/>
        <end position="22"/>
    </location>
</feature>
<gene>
    <name evidence="2" type="ORF">EG849_00520</name>
</gene>